<dbReference type="Gene3D" id="3.40.462.20">
    <property type="match status" value="2"/>
</dbReference>
<keyword evidence="4" id="KW-0274">FAD</keyword>
<dbReference type="InterPro" id="IPR006094">
    <property type="entry name" value="Oxid_FAD_bind_N"/>
</dbReference>
<dbReference type="GO" id="GO:0016491">
    <property type="term" value="F:oxidoreductase activity"/>
    <property type="evidence" value="ECO:0007669"/>
    <property type="project" value="InterPro"/>
</dbReference>
<dbReference type="PROSITE" id="PS51387">
    <property type="entry name" value="FAD_PCMH"/>
    <property type="match status" value="1"/>
</dbReference>
<reference evidence="7 8" key="1">
    <citation type="submission" date="2018-09" db="EMBL/GenBank/DDBJ databases">
        <title>A high-quality reference genome of wild soybean provides a powerful tool to mine soybean genomes.</title>
        <authorList>
            <person name="Xie M."/>
            <person name="Chung C.Y.L."/>
            <person name="Li M.-W."/>
            <person name="Wong F.-L."/>
            <person name="Chan T.-F."/>
            <person name="Lam H.-M."/>
        </authorList>
    </citation>
    <scope>NUCLEOTIDE SEQUENCE [LARGE SCALE GENOMIC DNA]</scope>
    <source>
        <strain evidence="8">cv. W05</strain>
        <tissue evidence="7">Hypocotyl of etiolated seedlings</tissue>
    </source>
</reference>
<sequence length="336" mass="37528">MVQAGATLGEVYYRIWEKSKVLGFPAGVCPTVDVGGHISGGGYDNMLRKHGLSVDNVIDAQIVDVKGNLLNRKTMGEDLFWAIRGGGGASFGVILSFTFKLVPVPKTVAPTTDERLFMRLLLQPVSSKVVKGGNTIRASVVALFLGGANEVVPILAKQFPLLGLRKENCTEVSWMDSVLWWDDDKSLKNGAKPETLLDRHANTADFLKRKSDYVQKAIPREGLEFIWKRMIELGKTGLVFNPYGRKMAQNFLNQARKLYSYMTPFVSKNPRSAFLNYRDLDIGVNNFRKNSFQEGEVYGAKYFNGNFQRLIKVKTVVDSTNFFRNEQSIPLAPSKA</sequence>
<dbReference type="Pfam" id="PF08031">
    <property type="entry name" value="BBE"/>
    <property type="match status" value="1"/>
</dbReference>
<comment type="similarity">
    <text evidence="1">Belongs to the oxygen-dependent FAD-linked oxidoreductase family.</text>
</comment>
<name>A0A445GT92_GLYSO</name>
<evidence type="ECO:0000256" key="3">
    <source>
        <dbReference type="ARBA" id="ARBA00022729"/>
    </source>
</evidence>
<comment type="caution">
    <text evidence="7">The sequence shown here is derived from an EMBL/GenBank/DDBJ whole genome shotgun (WGS) entry which is preliminary data.</text>
</comment>
<dbReference type="InterPro" id="IPR016169">
    <property type="entry name" value="FAD-bd_PCMH_sub2"/>
</dbReference>
<dbReference type="InterPro" id="IPR012951">
    <property type="entry name" value="BBE"/>
</dbReference>
<keyword evidence="5" id="KW-0325">Glycoprotein</keyword>
<evidence type="ECO:0000256" key="2">
    <source>
        <dbReference type="ARBA" id="ARBA00022630"/>
    </source>
</evidence>
<dbReference type="EMBL" id="QZWG01000015">
    <property type="protein sequence ID" value="RZB64432.1"/>
    <property type="molecule type" value="Genomic_DNA"/>
</dbReference>
<dbReference type="InterPro" id="IPR036318">
    <property type="entry name" value="FAD-bd_PCMH-like_sf"/>
</dbReference>
<keyword evidence="3" id="KW-0732">Signal</keyword>
<evidence type="ECO:0000313" key="8">
    <source>
        <dbReference type="Proteomes" id="UP000289340"/>
    </source>
</evidence>
<keyword evidence="2" id="KW-0285">Flavoprotein</keyword>
<dbReference type="Gene3D" id="3.30.465.10">
    <property type="match status" value="1"/>
</dbReference>
<dbReference type="SUPFAM" id="SSF56176">
    <property type="entry name" value="FAD-binding/transporter-associated domain-like"/>
    <property type="match status" value="1"/>
</dbReference>
<evidence type="ECO:0000256" key="4">
    <source>
        <dbReference type="ARBA" id="ARBA00022827"/>
    </source>
</evidence>
<dbReference type="PANTHER" id="PTHR32448">
    <property type="entry name" value="OS08G0158400 PROTEIN"/>
    <property type="match status" value="1"/>
</dbReference>
<proteinExistence type="inferred from homology"/>
<accession>A0A445GT92</accession>
<dbReference type="Proteomes" id="UP000289340">
    <property type="component" value="Chromosome 15"/>
</dbReference>
<evidence type="ECO:0000256" key="1">
    <source>
        <dbReference type="ARBA" id="ARBA00005466"/>
    </source>
</evidence>
<organism evidence="7 8">
    <name type="scientific">Glycine soja</name>
    <name type="common">Wild soybean</name>
    <dbReference type="NCBI Taxonomy" id="3848"/>
    <lineage>
        <taxon>Eukaryota</taxon>
        <taxon>Viridiplantae</taxon>
        <taxon>Streptophyta</taxon>
        <taxon>Embryophyta</taxon>
        <taxon>Tracheophyta</taxon>
        <taxon>Spermatophyta</taxon>
        <taxon>Magnoliopsida</taxon>
        <taxon>eudicotyledons</taxon>
        <taxon>Gunneridae</taxon>
        <taxon>Pentapetalae</taxon>
        <taxon>rosids</taxon>
        <taxon>fabids</taxon>
        <taxon>Fabales</taxon>
        <taxon>Fabaceae</taxon>
        <taxon>Papilionoideae</taxon>
        <taxon>50 kb inversion clade</taxon>
        <taxon>NPAAA clade</taxon>
        <taxon>indigoferoid/millettioid clade</taxon>
        <taxon>Phaseoleae</taxon>
        <taxon>Glycine</taxon>
        <taxon>Glycine subgen. Soja</taxon>
    </lineage>
</organism>
<dbReference type="Pfam" id="PF01565">
    <property type="entry name" value="FAD_binding_4"/>
    <property type="match status" value="1"/>
</dbReference>
<evidence type="ECO:0000313" key="7">
    <source>
        <dbReference type="EMBL" id="RZB64432.1"/>
    </source>
</evidence>
<evidence type="ECO:0000259" key="6">
    <source>
        <dbReference type="PROSITE" id="PS51387"/>
    </source>
</evidence>
<protein>
    <submittedName>
        <fullName evidence="7">Berberine bridge enzyme-like 21</fullName>
    </submittedName>
</protein>
<gene>
    <name evidence="7" type="ORF">D0Y65_040795</name>
</gene>
<evidence type="ECO:0000256" key="5">
    <source>
        <dbReference type="ARBA" id="ARBA00023180"/>
    </source>
</evidence>
<dbReference type="InterPro" id="IPR016166">
    <property type="entry name" value="FAD-bd_PCMH"/>
</dbReference>
<dbReference type="GO" id="GO:0071949">
    <property type="term" value="F:FAD binding"/>
    <property type="evidence" value="ECO:0007669"/>
    <property type="project" value="InterPro"/>
</dbReference>
<keyword evidence="8" id="KW-1185">Reference proteome</keyword>
<dbReference type="AlphaFoldDB" id="A0A445GT92"/>
<feature type="domain" description="FAD-binding PCMH-type" evidence="6">
    <location>
        <begin position="1"/>
        <end position="104"/>
    </location>
</feature>